<name>A0ABP0F8U6_CLALP</name>
<protein>
    <submittedName>
        <fullName evidence="1">Uncharacterized protein</fullName>
    </submittedName>
</protein>
<reference evidence="1 2" key="1">
    <citation type="submission" date="2024-02" db="EMBL/GenBank/DDBJ databases">
        <authorList>
            <person name="Daric V."/>
            <person name="Darras S."/>
        </authorList>
    </citation>
    <scope>NUCLEOTIDE SEQUENCE [LARGE SCALE GENOMIC DNA]</scope>
</reference>
<gene>
    <name evidence="1" type="ORF">CVLEPA_LOCUS5610</name>
</gene>
<keyword evidence="2" id="KW-1185">Reference proteome</keyword>
<evidence type="ECO:0000313" key="2">
    <source>
        <dbReference type="Proteomes" id="UP001642483"/>
    </source>
</evidence>
<proteinExistence type="predicted"/>
<accession>A0ABP0F8U6</accession>
<sequence>MDQSKLSTRSIEQYQSSLTPCPNALQRCSATAWYRTRNINGNIAKPAPATDPTLDDVCRYILTAELRCGRATFLSFVGQRSCLAAPKAICLRKSKPND</sequence>
<organism evidence="1 2">
    <name type="scientific">Clavelina lepadiformis</name>
    <name type="common">Light-bulb sea squirt</name>
    <name type="synonym">Ascidia lepadiformis</name>
    <dbReference type="NCBI Taxonomy" id="159417"/>
    <lineage>
        <taxon>Eukaryota</taxon>
        <taxon>Metazoa</taxon>
        <taxon>Chordata</taxon>
        <taxon>Tunicata</taxon>
        <taxon>Ascidiacea</taxon>
        <taxon>Aplousobranchia</taxon>
        <taxon>Clavelinidae</taxon>
        <taxon>Clavelina</taxon>
    </lineage>
</organism>
<dbReference type="Proteomes" id="UP001642483">
    <property type="component" value="Unassembled WGS sequence"/>
</dbReference>
<comment type="caution">
    <text evidence="1">The sequence shown here is derived from an EMBL/GenBank/DDBJ whole genome shotgun (WGS) entry which is preliminary data.</text>
</comment>
<evidence type="ECO:0000313" key="1">
    <source>
        <dbReference type="EMBL" id="CAK8676122.1"/>
    </source>
</evidence>
<dbReference type="EMBL" id="CAWYQH010000024">
    <property type="protein sequence ID" value="CAK8676122.1"/>
    <property type="molecule type" value="Genomic_DNA"/>
</dbReference>